<dbReference type="RefSeq" id="WP_083185734.1">
    <property type="nucleotide sequence ID" value="NZ_CBCRZR010000057.1"/>
</dbReference>
<gene>
    <name evidence="2" type="ORF">BZK31_23805</name>
</gene>
<evidence type="ECO:0000313" key="3">
    <source>
        <dbReference type="Proteomes" id="UP000192815"/>
    </source>
</evidence>
<organism evidence="2 3">
    <name type="scientific">Pseudomonas floridensis</name>
    <dbReference type="NCBI Taxonomy" id="1958950"/>
    <lineage>
        <taxon>Bacteria</taxon>
        <taxon>Pseudomonadati</taxon>
        <taxon>Pseudomonadota</taxon>
        <taxon>Gammaproteobacteria</taxon>
        <taxon>Pseudomonadales</taxon>
        <taxon>Pseudomonadaceae</taxon>
        <taxon>Pseudomonas</taxon>
    </lineage>
</organism>
<sequence length="193" mass="22258">MEYYTLRHESTDGRFIDGDVEFFPALKDYYQVGRGKIDAETKVSLVLDKRVKKLKSDFFLTTCGAFFVSEEMMILLSEHNNDLDFFEANASYFSGKLTEKTYFLIHASSKLKCFDYQNSEYSGKSMVLSKISNGELPDDYKVRGVKKLCIEMRDAIELDFFFIDEVICIDPLISETLADDAKSKKLFLNIEKV</sequence>
<reference evidence="3" key="1">
    <citation type="submission" date="2017-02" db="EMBL/GenBank/DDBJ databases">
        <title>Pseudomonas floridae sp. nov., a novel pathogenic bacterial species isolated from tomato.</title>
        <authorList>
            <person name="Timilsina S."/>
            <person name="Vallad G.E."/>
            <person name="Jones J.B."/>
        </authorList>
    </citation>
    <scope>NUCLEOTIDE SEQUENCE [LARGE SCALE GENOMIC DNA]</scope>
    <source>
        <strain evidence="3">GEV388</strain>
    </source>
</reference>
<dbReference type="InterPro" id="IPR012433">
    <property type="entry name" value="Imm11"/>
</dbReference>
<dbReference type="OrthoDB" id="7030640at2"/>
<name>A0A1X0N1K9_9PSED</name>
<dbReference type="Proteomes" id="UP000192815">
    <property type="component" value="Unassembled WGS sequence"/>
</dbReference>
<comment type="caution">
    <text evidence="2">The sequence shown here is derived from an EMBL/GenBank/DDBJ whole genome shotgun (WGS) entry which is preliminary data.</text>
</comment>
<protein>
    <recommendedName>
        <fullName evidence="1">Immunity MXAN-0049 protein domain-containing protein</fullName>
    </recommendedName>
</protein>
<dbReference type="EMBL" id="MUIO01000107">
    <property type="protein sequence ID" value="ORC56179.1"/>
    <property type="molecule type" value="Genomic_DNA"/>
</dbReference>
<evidence type="ECO:0000259" key="1">
    <source>
        <dbReference type="Pfam" id="PF07791"/>
    </source>
</evidence>
<evidence type="ECO:0000313" key="2">
    <source>
        <dbReference type="EMBL" id="ORC56179.1"/>
    </source>
</evidence>
<feature type="domain" description="Immunity MXAN-0049 protein" evidence="1">
    <location>
        <begin position="40"/>
        <end position="123"/>
    </location>
</feature>
<dbReference type="AlphaFoldDB" id="A0A1X0N1K9"/>
<accession>A0A1X0N1K9</accession>
<keyword evidence="3" id="KW-1185">Reference proteome</keyword>
<proteinExistence type="predicted"/>
<dbReference type="Pfam" id="PF07791">
    <property type="entry name" value="Imm11"/>
    <property type="match status" value="1"/>
</dbReference>